<keyword evidence="4" id="KW-1185">Reference proteome</keyword>
<dbReference type="FunFam" id="1.10.287.370:FF:000002">
    <property type="entry name" value="Prefoldin subunit 2"/>
    <property type="match status" value="1"/>
</dbReference>
<dbReference type="Proteomes" id="UP001165122">
    <property type="component" value="Unassembled WGS sequence"/>
</dbReference>
<dbReference type="SUPFAM" id="SSF46579">
    <property type="entry name" value="Prefoldin"/>
    <property type="match status" value="1"/>
</dbReference>
<accession>A0A9W7CCQ5</accession>
<evidence type="ECO:0000313" key="3">
    <source>
        <dbReference type="EMBL" id="GMI03330.1"/>
    </source>
</evidence>
<gene>
    <name evidence="3" type="ORF">TrLO_g13973</name>
</gene>
<sequence>MTDSTSPPPSQQQVIQTFKQMENECRQFVTKISELEQERNEHDLVIKTLTPLPKERKAFRLVGGVLVERSVETVLPSVQENRENLVKVLTNLNDMLEKRSKETYEFKVKFNIKTEEEAKQEQKRMQEQGA</sequence>
<dbReference type="CDD" id="cd23163">
    <property type="entry name" value="Prefoldin_2"/>
    <property type="match status" value="1"/>
</dbReference>
<dbReference type="Gene3D" id="1.10.287.370">
    <property type="match status" value="1"/>
</dbReference>
<dbReference type="GO" id="GO:0051082">
    <property type="term" value="F:unfolded protein binding"/>
    <property type="evidence" value="ECO:0007669"/>
    <property type="project" value="InterPro"/>
</dbReference>
<evidence type="ECO:0008006" key="5">
    <source>
        <dbReference type="Google" id="ProtNLM"/>
    </source>
</evidence>
<comment type="caution">
    <text evidence="3">The sequence shown here is derived from an EMBL/GenBank/DDBJ whole genome shotgun (WGS) entry which is preliminary data.</text>
</comment>
<name>A0A9W7CCQ5_9STRA</name>
<protein>
    <recommendedName>
        <fullName evidence="5">Prefoldin subunit 2</fullName>
    </recommendedName>
</protein>
<evidence type="ECO:0000256" key="2">
    <source>
        <dbReference type="ARBA" id="ARBA00023186"/>
    </source>
</evidence>
<evidence type="ECO:0000256" key="1">
    <source>
        <dbReference type="ARBA" id="ARBA00008045"/>
    </source>
</evidence>
<evidence type="ECO:0000313" key="4">
    <source>
        <dbReference type="Proteomes" id="UP001165122"/>
    </source>
</evidence>
<comment type="similarity">
    <text evidence="1">Belongs to the prefoldin subunit beta family.</text>
</comment>
<organism evidence="3 4">
    <name type="scientific">Triparma laevis f. longispina</name>
    <dbReference type="NCBI Taxonomy" id="1714387"/>
    <lineage>
        <taxon>Eukaryota</taxon>
        <taxon>Sar</taxon>
        <taxon>Stramenopiles</taxon>
        <taxon>Ochrophyta</taxon>
        <taxon>Bolidophyceae</taxon>
        <taxon>Parmales</taxon>
        <taxon>Triparmaceae</taxon>
        <taxon>Triparma</taxon>
    </lineage>
</organism>
<dbReference type="InterPro" id="IPR009053">
    <property type="entry name" value="Prefoldin"/>
</dbReference>
<dbReference type="Pfam" id="PF01920">
    <property type="entry name" value="Prefoldin_2"/>
    <property type="match status" value="1"/>
</dbReference>
<keyword evidence="2" id="KW-0143">Chaperone</keyword>
<dbReference type="GO" id="GO:0016272">
    <property type="term" value="C:prefoldin complex"/>
    <property type="evidence" value="ECO:0007669"/>
    <property type="project" value="InterPro"/>
</dbReference>
<dbReference type="EMBL" id="BRXW01000056">
    <property type="protein sequence ID" value="GMI03330.1"/>
    <property type="molecule type" value="Genomic_DNA"/>
</dbReference>
<dbReference type="PANTHER" id="PTHR13303">
    <property type="entry name" value="PREFOLDIN SUBUNIT 2"/>
    <property type="match status" value="1"/>
</dbReference>
<reference evidence="4" key="1">
    <citation type="journal article" date="2023" name="Commun. Biol.">
        <title>Genome analysis of Parmales, the sister group of diatoms, reveals the evolutionary specialization of diatoms from phago-mixotrophs to photoautotrophs.</title>
        <authorList>
            <person name="Ban H."/>
            <person name="Sato S."/>
            <person name="Yoshikawa S."/>
            <person name="Yamada K."/>
            <person name="Nakamura Y."/>
            <person name="Ichinomiya M."/>
            <person name="Sato N."/>
            <person name="Blanc-Mathieu R."/>
            <person name="Endo H."/>
            <person name="Kuwata A."/>
            <person name="Ogata H."/>
        </authorList>
    </citation>
    <scope>NUCLEOTIDE SEQUENCE [LARGE SCALE GENOMIC DNA]</scope>
    <source>
        <strain evidence="4">NIES 3700</strain>
    </source>
</reference>
<dbReference type="AlphaFoldDB" id="A0A9W7CCQ5"/>
<dbReference type="GO" id="GO:0006457">
    <property type="term" value="P:protein folding"/>
    <property type="evidence" value="ECO:0007669"/>
    <property type="project" value="InterPro"/>
</dbReference>
<dbReference type="InterPro" id="IPR027235">
    <property type="entry name" value="PFD2"/>
</dbReference>
<dbReference type="OrthoDB" id="29646at2759"/>
<proteinExistence type="inferred from homology"/>
<dbReference type="InterPro" id="IPR002777">
    <property type="entry name" value="PFD_beta-like"/>
</dbReference>